<feature type="region of interest" description="Disordered" evidence="5">
    <location>
        <begin position="532"/>
        <end position="552"/>
    </location>
</feature>
<dbReference type="PANTHER" id="PTHR13859">
    <property type="entry name" value="ATROPHIN-RELATED"/>
    <property type="match status" value="1"/>
</dbReference>
<dbReference type="STRING" id="3821.A0A151U4V2"/>
<dbReference type="GO" id="GO:0005634">
    <property type="term" value="C:nucleus"/>
    <property type="evidence" value="ECO:0007669"/>
    <property type="project" value="UniProtKB-SubCell"/>
</dbReference>
<protein>
    <recommendedName>
        <fullName evidence="6">SANT domain-containing protein</fullName>
    </recommendedName>
</protein>
<gene>
    <name evidence="7" type="ORF">KK1_007000</name>
</gene>
<dbReference type="Gene3D" id="1.10.10.60">
    <property type="entry name" value="Homeodomain-like"/>
    <property type="match status" value="1"/>
</dbReference>
<accession>A0A151U4V2</accession>
<dbReference type="GO" id="GO:0003714">
    <property type="term" value="F:transcription corepressor activity"/>
    <property type="evidence" value="ECO:0007669"/>
    <property type="project" value="TreeGrafter"/>
</dbReference>
<dbReference type="PROSITE" id="PS51293">
    <property type="entry name" value="SANT"/>
    <property type="match status" value="1"/>
</dbReference>
<keyword evidence="8" id="KW-1185">Reference proteome</keyword>
<evidence type="ECO:0000313" key="7">
    <source>
        <dbReference type="EMBL" id="KYP74326.1"/>
    </source>
</evidence>
<reference evidence="7 8" key="1">
    <citation type="journal article" date="2012" name="Nat. Biotechnol.">
        <title>Draft genome sequence of pigeonpea (Cajanus cajan), an orphan legume crop of resource-poor farmers.</title>
        <authorList>
            <person name="Varshney R.K."/>
            <person name="Chen W."/>
            <person name="Li Y."/>
            <person name="Bharti A.K."/>
            <person name="Saxena R.K."/>
            <person name="Schlueter J.A."/>
            <person name="Donoghue M.T."/>
            <person name="Azam S."/>
            <person name="Fan G."/>
            <person name="Whaley A.M."/>
            <person name="Farmer A.D."/>
            <person name="Sheridan J."/>
            <person name="Iwata A."/>
            <person name="Tuteja R."/>
            <person name="Penmetsa R.V."/>
            <person name="Wu W."/>
            <person name="Upadhyaya H.D."/>
            <person name="Yang S.P."/>
            <person name="Shah T."/>
            <person name="Saxena K.B."/>
            <person name="Michael T."/>
            <person name="McCombie W.R."/>
            <person name="Yang B."/>
            <person name="Zhang G."/>
            <person name="Yang H."/>
            <person name="Wang J."/>
            <person name="Spillane C."/>
            <person name="Cook D.R."/>
            <person name="May G.D."/>
            <person name="Xu X."/>
            <person name="Jackson S.A."/>
        </authorList>
    </citation>
    <scope>NUCLEOTIDE SEQUENCE [LARGE SCALE GENOMIC DNA]</scope>
    <source>
        <strain evidence="8">cv. Asha</strain>
    </source>
</reference>
<dbReference type="InterPro" id="IPR056067">
    <property type="entry name" value="DUF7650"/>
</dbReference>
<dbReference type="SUPFAM" id="SSF46689">
    <property type="entry name" value="Homeodomain-like"/>
    <property type="match status" value="1"/>
</dbReference>
<keyword evidence="4" id="KW-0539">Nucleus</keyword>
<dbReference type="InterPro" id="IPR057712">
    <property type="entry name" value="DUF7952"/>
</dbReference>
<evidence type="ECO:0000256" key="4">
    <source>
        <dbReference type="ARBA" id="ARBA00023242"/>
    </source>
</evidence>
<dbReference type="PANTHER" id="PTHR13859:SF31">
    <property type="entry name" value="ELM2 DOMAIN-CONTAINING PROTEIN"/>
    <property type="match status" value="1"/>
</dbReference>
<organism evidence="7 8">
    <name type="scientific">Cajanus cajan</name>
    <name type="common">Pigeon pea</name>
    <name type="synonym">Cajanus indicus</name>
    <dbReference type="NCBI Taxonomy" id="3821"/>
    <lineage>
        <taxon>Eukaryota</taxon>
        <taxon>Viridiplantae</taxon>
        <taxon>Streptophyta</taxon>
        <taxon>Embryophyta</taxon>
        <taxon>Tracheophyta</taxon>
        <taxon>Spermatophyta</taxon>
        <taxon>Magnoliopsida</taxon>
        <taxon>eudicotyledons</taxon>
        <taxon>Gunneridae</taxon>
        <taxon>Pentapetalae</taxon>
        <taxon>rosids</taxon>
        <taxon>fabids</taxon>
        <taxon>Fabales</taxon>
        <taxon>Fabaceae</taxon>
        <taxon>Papilionoideae</taxon>
        <taxon>50 kb inversion clade</taxon>
        <taxon>NPAAA clade</taxon>
        <taxon>indigoferoid/millettioid clade</taxon>
        <taxon>Phaseoleae</taxon>
        <taxon>Cajanus</taxon>
    </lineage>
</organism>
<feature type="region of interest" description="Disordered" evidence="5">
    <location>
        <begin position="569"/>
        <end position="612"/>
    </location>
</feature>
<feature type="compositionally biased region" description="Polar residues" evidence="5">
    <location>
        <begin position="596"/>
        <end position="612"/>
    </location>
</feature>
<dbReference type="FunFam" id="1.10.10.60:FF:000374">
    <property type="entry name" value="Arginine-glutamic acid dipeptide repeat protein"/>
    <property type="match status" value="1"/>
</dbReference>
<dbReference type="EMBL" id="CM003604">
    <property type="protein sequence ID" value="KYP74326.1"/>
    <property type="molecule type" value="Genomic_DNA"/>
</dbReference>
<feature type="compositionally biased region" description="Basic residues" evidence="5">
    <location>
        <begin position="534"/>
        <end position="543"/>
    </location>
</feature>
<dbReference type="Proteomes" id="UP000075243">
    <property type="component" value="Chromosome 2"/>
</dbReference>
<dbReference type="Pfam" id="PF25826">
    <property type="entry name" value="DUF7952"/>
    <property type="match status" value="1"/>
</dbReference>
<name>A0A151U4V2_CAJCA</name>
<dbReference type="Pfam" id="PF24662">
    <property type="entry name" value="DUF7650"/>
    <property type="match status" value="1"/>
</dbReference>
<evidence type="ECO:0000313" key="8">
    <source>
        <dbReference type="Proteomes" id="UP000075243"/>
    </source>
</evidence>
<evidence type="ECO:0000259" key="6">
    <source>
        <dbReference type="PROSITE" id="PS51293"/>
    </source>
</evidence>
<dbReference type="InterPro" id="IPR009057">
    <property type="entry name" value="Homeodomain-like_sf"/>
</dbReference>
<keyword evidence="2" id="KW-0805">Transcription regulation</keyword>
<comment type="subcellular location">
    <subcellularLocation>
        <location evidence="1">Nucleus</location>
    </subcellularLocation>
</comment>
<dbReference type="Gramene" id="C.cajan_06808.t">
    <property type="protein sequence ID" value="C.cajan_06808.t"/>
    <property type="gene ID" value="C.cajan_06808"/>
</dbReference>
<evidence type="ECO:0000256" key="5">
    <source>
        <dbReference type="SAM" id="MobiDB-lite"/>
    </source>
</evidence>
<keyword evidence="3" id="KW-0804">Transcription</keyword>
<sequence length="744" mass="82252">MEHTSNGKLIPPSSPDINNIVGAPKFNPRIGHEYQVEVPSMIKDSELLQLLINRTDSELVHNEVEDNEHEGWKYLGDNNGAVDVTVPAAAAANLKNNVISDNGKELRPTISQSVMTGAQLNETKNCPMACGTLNDSWSDADVQSFLLGLFIFGKNFIQIKRFLENKGMGEILLFYYGKFYKSDEYRRWSACKKMKGRKCISGRKLFSGRKQRELLSRLILRVSEEFKDALQQVSKSYSEGRTSLEEYVSSLKSIVGLGALVEAVGIGKGKEDLTSPAVEHGKKTPVFSIPASKAWSALGPNDIIKHLAGGNRLSKAKSNDLFREAVWPRLLARGWHSEKLENQGSSKKFVVFLIPGIKKFSRRKLVKGDHYFDSVSDVLSKVIADPNLLKLEDEATKVGGCNEEEAEKESNGDVQPDNHHHCFLKHQASTRNSDHRKCTVVDTSLMPRGKSSDLRELKSLPDKSEEAAIIHSKKNSSNADCKHNGNATGRKEVNVNPDNNDANKMAENRENQKTIVSDGNQAKITIMHQCSQKARSRSRKARSGHSDLAVPPFKRRRLTACAKAESSRILEDSSGGLGSEKPGLSRSSCFPDANEKASSPLSHQQNVTLTSSAEGSVELKNKGRILDGVCLDKGISCDKVENCESQHSKSTNFNASQVPLKSEDDELMATAEEDGQGLKPNDIIPRRKSTRNRPLTVRALESLANEFLHAQKKPKRKDTLILADSFSTCCRRARTKGLKNVAYS</sequence>
<dbReference type="AlphaFoldDB" id="A0A151U4V2"/>
<evidence type="ECO:0000256" key="3">
    <source>
        <dbReference type="ARBA" id="ARBA00023163"/>
    </source>
</evidence>
<evidence type="ECO:0000256" key="1">
    <source>
        <dbReference type="ARBA" id="ARBA00004123"/>
    </source>
</evidence>
<dbReference type="OMA" id="FAGECKW"/>
<proteinExistence type="predicted"/>
<evidence type="ECO:0000256" key="2">
    <source>
        <dbReference type="ARBA" id="ARBA00023015"/>
    </source>
</evidence>
<feature type="domain" description="SANT" evidence="6">
    <location>
        <begin position="132"/>
        <end position="184"/>
    </location>
</feature>
<feature type="region of interest" description="Disordered" evidence="5">
    <location>
        <begin position="474"/>
        <end position="500"/>
    </location>
</feature>
<dbReference type="InterPro" id="IPR017884">
    <property type="entry name" value="SANT_dom"/>
</dbReference>